<keyword evidence="2" id="KW-0805">Transcription regulation</keyword>
<comment type="caution">
    <text evidence="6">The sequence shown here is derived from an EMBL/GenBank/DDBJ whole genome shotgun (WGS) entry which is preliminary data.</text>
</comment>
<evidence type="ECO:0000313" key="6">
    <source>
        <dbReference type="EMBL" id="MFD2618465.1"/>
    </source>
</evidence>
<evidence type="ECO:0000256" key="4">
    <source>
        <dbReference type="ARBA" id="ARBA00023163"/>
    </source>
</evidence>
<keyword evidence="3" id="KW-0238">DNA-binding</keyword>
<dbReference type="InterPro" id="IPR036388">
    <property type="entry name" value="WH-like_DNA-bd_sf"/>
</dbReference>
<comment type="similarity">
    <text evidence="1">Belongs to the LysR transcriptional regulatory family.</text>
</comment>
<dbReference type="SUPFAM" id="SSF53850">
    <property type="entry name" value="Periplasmic binding protein-like II"/>
    <property type="match status" value="1"/>
</dbReference>
<feature type="domain" description="HTH lysR-type" evidence="5">
    <location>
        <begin position="1"/>
        <end position="58"/>
    </location>
</feature>
<dbReference type="Pfam" id="PF00126">
    <property type="entry name" value="HTH_1"/>
    <property type="match status" value="1"/>
</dbReference>
<sequence length="297" mass="33684">MELRNLKTFQVAAKHLNFTKAAKELNFTQPTVTSQIQSLENELGKSLFFRIGKQTFLTSSGKIVQDYADQIFHLIEEMDQELIQNEMHKGGKIIIAASETFCTHYFPYIIREFLNDYPKVNIRLVSCHSNKVIEGMESNLYDIGIISGQLDKGGISNIVLSEYEDLVLIASKELGSEEDPETLLANYPFIKYEIDGPFDDSIQTFIKEANIPTDNIIEFSSLEAVKSAVVNNIGIGLISRNLVKKELQSGILFEIKVNHAPVNIQTSLIIAEEKLSFKKVRRLIEIIKSNWERIHSI</sequence>
<dbReference type="RefSeq" id="WP_141190945.1">
    <property type="nucleotide sequence ID" value="NZ_JBHUMR010000015.1"/>
</dbReference>
<organism evidence="6 7">
    <name type="scientific">Terrilactibacillus laevilacticus</name>
    <dbReference type="NCBI Taxonomy" id="1380157"/>
    <lineage>
        <taxon>Bacteria</taxon>
        <taxon>Bacillati</taxon>
        <taxon>Bacillota</taxon>
        <taxon>Bacilli</taxon>
        <taxon>Bacillales</taxon>
        <taxon>Bacillaceae</taxon>
        <taxon>Terrilactibacillus</taxon>
    </lineage>
</organism>
<dbReference type="EMBL" id="JBHUMR010000015">
    <property type="protein sequence ID" value="MFD2618465.1"/>
    <property type="molecule type" value="Genomic_DNA"/>
</dbReference>
<evidence type="ECO:0000256" key="1">
    <source>
        <dbReference type="ARBA" id="ARBA00009437"/>
    </source>
</evidence>
<dbReference type="Gene3D" id="1.10.10.10">
    <property type="entry name" value="Winged helix-like DNA-binding domain superfamily/Winged helix DNA-binding domain"/>
    <property type="match status" value="1"/>
</dbReference>
<dbReference type="InterPro" id="IPR000847">
    <property type="entry name" value="LysR_HTH_N"/>
</dbReference>
<dbReference type="InterPro" id="IPR036390">
    <property type="entry name" value="WH_DNA-bd_sf"/>
</dbReference>
<dbReference type="PANTHER" id="PTHR30126:SF40">
    <property type="entry name" value="HTH-TYPE TRANSCRIPTIONAL REGULATOR GLTR"/>
    <property type="match status" value="1"/>
</dbReference>
<reference evidence="7" key="1">
    <citation type="journal article" date="2019" name="Int. J. Syst. Evol. Microbiol.">
        <title>The Global Catalogue of Microorganisms (GCM) 10K type strain sequencing project: providing services to taxonomists for standard genome sequencing and annotation.</title>
        <authorList>
            <consortium name="The Broad Institute Genomics Platform"/>
            <consortium name="The Broad Institute Genome Sequencing Center for Infectious Disease"/>
            <person name="Wu L."/>
            <person name="Ma J."/>
        </authorList>
    </citation>
    <scope>NUCLEOTIDE SEQUENCE [LARGE SCALE GENOMIC DNA]</scope>
    <source>
        <strain evidence="7">TISTR 2241</strain>
    </source>
</reference>
<name>A0ABW5PU51_9BACI</name>
<keyword evidence="4" id="KW-0804">Transcription</keyword>
<dbReference type="CDD" id="cd05466">
    <property type="entry name" value="PBP2_LTTR_substrate"/>
    <property type="match status" value="1"/>
</dbReference>
<dbReference type="Pfam" id="PF03466">
    <property type="entry name" value="LysR_substrate"/>
    <property type="match status" value="1"/>
</dbReference>
<evidence type="ECO:0000256" key="3">
    <source>
        <dbReference type="ARBA" id="ARBA00023125"/>
    </source>
</evidence>
<evidence type="ECO:0000256" key="2">
    <source>
        <dbReference type="ARBA" id="ARBA00023015"/>
    </source>
</evidence>
<dbReference type="PANTHER" id="PTHR30126">
    <property type="entry name" value="HTH-TYPE TRANSCRIPTIONAL REGULATOR"/>
    <property type="match status" value="1"/>
</dbReference>
<proteinExistence type="inferred from homology"/>
<accession>A0ABW5PU51</accession>
<dbReference type="Proteomes" id="UP001597458">
    <property type="component" value="Unassembled WGS sequence"/>
</dbReference>
<keyword evidence="7" id="KW-1185">Reference proteome</keyword>
<dbReference type="PRINTS" id="PR00039">
    <property type="entry name" value="HTHLYSR"/>
</dbReference>
<dbReference type="SUPFAM" id="SSF46785">
    <property type="entry name" value="Winged helix' DNA-binding domain"/>
    <property type="match status" value="1"/>
</dbReference>
<evidence type="ECO:0000259" key="5">
    <source>
        <dbReference type="PROSITE" id="PS50931"/>
    </source>
</evidence>
<dbReference type="InterPro" id="IPR005119">
    <property type="entry name" value="LysR_subst-bd"/>
</dbReference>
<evidence type="ECO:0000313" key="7">
    <source>
        <dbReference type="Proteomes" id="UP001597458"/>
    </source>
</evidence>
<dbReference type="Gene3D" id="3.40.190.290">
    <property type="match status" value="1"/>
</dbReference>
<protein>
    <submittedName>
        <fullName evidence="6">LysR family transcriptional regulator</fullName>
    </submittedName>
</protein>
<dbReference type="PROSITE" id="PS50931">
    <property type="entry name" value="HTH_LYSR"/>
    <property type="match status" value="1"/>
</dbReference>
<gene>
    <name evidence="6" type="ORF">ACFSTF_14245</name>
</gene>